<dbReference type="AlphaFoldDB" id="A0A6A6NMV6"/>
<reference evidence="1" key="1">
    <citation type="journal article" date="2020" name="Stud. Mycol.">
        <title>101 Dothideomycetes genomes: a test case for predicting lifestyles and emergence of pathogens.</title>
        <authorList>
            <person name="Haridas S."/>
            <person name="Albert R."/>
            <person name="Binder M."/>
            <person name="Bloem J."/>
            <person name="Labutti K."/>
            <person name="Salamov A."/>
            <person name="Andreopoulos B."/>
            <person name="Baker S."/>
            <person name="Barry K."/>
            <person name="Bills G."/>
            <person name="Bluhm B."/>
            <person name="Cannon C."/>
            <person name="Castanera R."/>
            <person name="Culley D."/>
            <person name="Daum C."/>
            <person name="Ezra D."/>
            <person name="Gonzalez J."/>
            <person name="Henrissat B."/>
            <person name="Kuo A."/>
            <person name="Liang C."/>
            <person name="Lipzen A."/>
            <person name="Lutzoni F."/>
            <person name="Magnuson J."/>
            <person name="Mondo S."/>
            <person name="Nolan M."/>
            <person name="Ohm R."/>
            <person name="Pangilinan J."/>
            <person name="Park H.-J."/>
            <person name="Ramirez L."/>
            <person name="Alfaro M."/>
            <person name="Sun H."/>
            <person name="Tritt A."/>
            <person name="Yoshinaga Y."/>
            <person name="Zwiers L.-H."/>
            <person name="Turgeon B."/>
            <person name="Goodwin S."/>
            <person name="Spatafora J."/>
            <person name="Crous P."/>
            <person name="Grigoriev I."/>
        </authorList>
    </citation>
    <scope>NUCLEOTIDE SEQUENCE</scope>
    <source>
        <strain evidence="1">ATCC 16933</strain>
    </source>
</reference>
<keyword evidence="2" id="KW-1185">Reference proteome</keyword>
<sequence length="144" mass="15960">MQLAELFKEMVIAIKAAPGSTSTQPTDTATAHSEELRARASRLEYKTVREVWNPSAYRYRIVEDTVQASATNELDEYVDITCGGRSHVTLGAVYRRVQVHLHSATSTSYALCLPPYTLWSSTPRPSKYGSWGGDFTSPSTQEVV</sequence>
<dbReference type="Proteomes" id="UP000799766">
    <property type="component" value="Unassembled WGS sequence"/>
</dbReference>
<dbReference type="OrthoDB" id="10042665at2759"/>
<organism evidence="1 2">
    <name type="scientific">Lineolata rhizophorae</name>
    <dbReference type="NCBI Taxonomy" id="578093"/>
    <lineage>
        <taxon>Eukaryota</taxon>
        <taxon>Fungi</taxon>
        <taxon>Dikarya</taxon>
        <taxon>Ascomycota</taxon>
        <taxon>Pezizomycotina</taxon>
        <taxon>Dothideomycetes</taxon>
        <taxon>Dothideomycetes incertae sedis</taxon>
        <taxon>Lineolatales</taxon>
        <taxon>Lineolataceae</taxon>
        <taxon>Lineolata</taxon>
    </lineage>
</organism>
<evidence type="ECO:0000313" key="1">
    <source>
        <dbReference type="EMBL" id="KAF2453062.1"/>
    </source>
</evidence>
<accession>A0A6A6NMV6</accession>
<name>A0A6A6NMV6_9PEZI</name>
<dbReference type="EMBL" id="MU001700">
    <property type="protein sequence ID" value="KAF2453062.1"/>
    <property type="molecule type" value="Genomic_DNA"/>
</dbReference>
<evidence type="ECO:0000313" key="2">
    <source>
        <dbReference type="Proteomes" id="UP000799766"/>
    </source>
</evidence>
<protein>
    <submittedName>
        <fullName evidence="1">Uncharacterized protein</fullName>
    </submittedName>
</protein>
<gene>
    <name evidence="1" type="ORF">BDY21DRAFT_146022</name>
</gene>
<proteinExistence type="predicted"/>